<dbReference type="InterPro" id="IPR013762">
    <property type="entry name" value="Integrase-like_cat_sf"/>
</dbReference>
<dbReference type="AlphaFoldDB" id="A0A964RL79"/>
<evidence type="ECO:0000313" key="10">
    <source>
        <dbReference type="Proteomes" id="UP000656077"/>
    </source>
</evidence>
<evidence type="ECO:0000256" key="1">
    <source>
        <dbReference type="ARBA" id="ARBA00003283"/>
    </source>
</evidence>
<comment type="function">
    <text evidence="1">Site-specific tyrosine recombinase, which acts by catalyzing the cutting and rejoining of the recombining DNA molecules.</text>
</comment>
<evidence type="ECO:0000256" key="3">
    <source>
        <dbReference type="ARBA" id="ARBA00022908"/>
    </source>
</evidence>
<keyword evidence="4 6" id="KW-0238">DNA-binding</keyword>
<keyword evidence="5" id="KW-0233">DNA recombination</keyword>
<dbReference type="Pfam" id="PF14659">
    <property type="entry name" value="Phage_int_SAM_3"/>
    <property type="match status" value="1"/>
</dbReference>
<dbReference type="GO" id="GO:0003677">
    <property type="term" value="F:DNA binding"/>
    <property type="evidence" value="ECO:0007669"/>
    <property type="project" value="UniProtKB-UniRule"/>
</dbReference>
<dbReference type="InterPro" id="IPR044068">
    <property type="entry name" value="CB"/>
</dbReference>
<dbReference type="GO" id="GO:0015074">
    <property type="term" value="P:DNA integration"/>
    <property type="evidence" value="ECO:0007669"/>
    <property type="project" value="UniProtKB-KW"/>
</dbReference>
<dbReference type="SUPFAM" id="SSF56349">
    <property type="entry name" value="DNA breaking-rejoining enzymes"/>
    <property type="match status" value="1"/>
</dbReference>
<protein>
    <submittedName>
        <fullName evidence="9">Tyrosine-type recombinase/integrase</fullName>
    </submittedName>
</protein>
<comment type="caution">
    <text evidence="9">The sequence shown here is derived from an EMBL/GenBank/DDBJ whole genome shotgun (WGS) entry which is preliminary data.</text>
</comment>
<accession>A0A964RL79</accession>
<dbReference type="CDD" id="cd01189">
    <property type="entry name" value="INT_ICEBs1_C_like"/>
    <property type="match status" value="1"/>
</dbReference>
<feature type="domain" description="Tyr recombinase" evidence="7">
    <location>
        <begin position="162"/>
        <end position="372"/>
    </location>
</feature>
<dbReference type="GO" id="GO:0006310">
    <property type="term" value="P:DNA recombination"/>
    <property type="evidence" value="ECO:0007669"/>
    <property type="project" value="UniProtKB-KW"/>
</dbReference>
<comment type="similarity">
    <text evidence="2">Belongs to the 'phage' integrase family.</text>
</comment>
<dbReference type="InterPro" id="IPR002104">
    <property type="entry name" value="Integrase_catalytic"/>
</dbReference>
<organism evidence="9 10">
    <name type="scientific">Clostridium chromiireducens</name>
    <dbReference type="NCBI Taxonomy" id="225345"/>
    <lineage>
        <taxon>Bacteria</taxon>
        <taxon>Bacillati</taxon>
        <taxon>Bacillota</taxon>
        <taxon>Clostridia</taxon>
        <taxon>Eubacteriales</taxon>
        <taxon>Clostridiaceae</taxon>
        <taxon>Clostridium</taxon>
    </lineage>
</organism>
<dbReference type="PANTHER" id="PTHR30349:SF41">
    <property type="entry name" value="INTEGRASE_RECOMBINASE PROTEIN MJ0367-RELATED"/>
    <property type="match status" value="1"/>
</dbReference>
<gene>
    <name evidence="9" type="ORF">GKZ28_07905</name>
</gene>
<name>A0A964RL79_9CLOT</name>
<dbReference type="Gene3D" id="1.10.443.10">
    <property type="entry name" value="Intergrase catalytic core"/>
    <property type="match status" value="1"/>
</dbReference>
<reference evidence="9" key="1">
    <citation type="submission" date="2019-12" db="EMBL/GenBank/DDBJ databases">
        <title>Microbes associate with the intestines of laboratory mice.</title>
        <authorList>
            <person name="Navarre W."/>
            <person name="Wong E."/>
        </authorList>
    </citation>
    <scope>NUCLEOTIDE SEQUENCE</scope>
    <source>
        <strain evidence="9">NM79_F5</strain>
    </source>
</reference>
<dbReference type="EMBL" id="WSRQ01000009">
    <property type="protein sequence ID" value="MVX63617.1"/>
    <property type="molecule type" value="Genomic_DNA"/>
</dbReference>
<dbReference type="InterPro" id="IPR050090">
    <property type="entry name" value="Tyrosine_recombinase_XerCD"/>
</dbReference>
<evidence type="ECO:0000256" key="2">
    <source>
        <dbReference type="ARBA" id="ARBA00008857"/>
    </source>
</evidence>
<keyword evidence="3" id="KW-0229">DNA integration</keyword>
<evidence type="ECO:0000256" key="4">
    <source>
        <dbReference type="ARBA" id="ARBA00023125"/>
    </source>
</evidence>
<dbReference type="InterPro" id="IPR010998">
    <property type="entry name" value="Integrase_recombinase_N"/>
</dbReference>
<dbReference type="PANTHER" id="PTHR30349">
    <property type="entry name" value="PHAGE INTEGRASE-RELATED"/>
    <property type="match status" value="1"/>
</dbReference>
<evidence type="ECO:0000313" key="9">
    <source>
        <dbReference type="EMBL" id="MVX63617.1"/>
    </source>
</evidence>
<dbReference type="InterPro" id="IPR011010">
    <property type="entry name" value="DNA_brk_join_enz"/>
</dbReference>
<dbReference type="InterPro" id="IPR004107">
    <property type="entry name" value="Integrase_SAM-like_N"/>
</dbReference>
<sequence length="378" mass="44455">MQGSIRKKGKNYYIRYYEEIDGQKKQREKVVGPSYDEAEKKLNEVLYKMNTGYIDKNMLISTYLNMWLEDFVKDEMKESTYYTYKTVVNNYIIPKLGNIKLCDLKVIHIEKFLRDLRKSKLKDGTIHRYYTTLKASLNRAVKLQLLYDNPCRFVTSPKKGKSTTQILTVDEFNKIYTSLNKNTHQEKTMKLALSIALETGCRRGELCGLEWKDIDFSDNTITFNQSLTMYSDKWTITTLKTESSYRTIAISNELSEKLRKYKSAVNTNKIKYGARYINNVFNGKHFDLIFVKENGRYIQPYWLYETFKKLIAKNEINKNIRWHDLRHTSATIMLENGISMKVIQKRLGHSSMDTTSNIYSHVTEKMDRDAISVFNLPI</sequence>
<dbReference type="Proteomes" id="UP000656077">
    <property type="component" value="Unassembled WGS sequence"/>
</dbReference>
<evidence type="ECO:0000259" key="8">
    <source>
        <dbReference type="PROSITE" id="PS51900"/>
    </source>
</evidence>
<evidence type="ECO:0000259" key="7">
    <source>
        <dbReference type="PROSITE" id="PS51898"/>
    </source>
</evidence>
<dbReference type="PROSITE" id="PS51898">
    <property type="entry name" value="TYR_RECOMBINASE"/>
    <property type="match status" value="1"/>
</dbReference>
<dbReference type="PROSITE" id="PS51900">
    <property type="entry name" value="CB"/>
    <property type="match status" value="1"/>
</dbReference>
<dbReference type="Pfam" id="PF00589">
    <property type="entry name" value="Phage_integrase"/>
    <property type="match status" value="1"/>
</dbReference>
<dbReference type="RefSeq" id="WP_160358713.1">
    <property type="nucleotide sequence ID" value="NZ_WSRQ01000009.1"/>
</dbReference>
<feature type="domain" description="Core-binding (CB)" evidence="8">
    <location>
        <begin position="58"/>
        <end position="141"/>
    </location>
</feature>
<proteinExistence type="inferred from homology"/>
<dbReference type="Gene3D" id="1.10.150.130">
    <property type="match status" value="1"/>
</dbReference>
<evidence type="ECO:0000256" key="6">
    <source>
        <dbReference type="PROSITE-ProRule" id="PRU01248"/>
    </source>
</evidence>
<evidence type="ECO:0000256" key="5">
    <source>
        <dbReference type="ARBA" id="ARBA00023172"/>
    </source>
</evidence>